<dbReference type="PANTHER" id="PTHR33964:SF1">
    <property type="entry name" value="RE45066P"/>
    <property type="match status" value="1"/>
</dbReference>
<keyword evidence="1" id="KW-1185">Reference proteome</keyword>
<sequence length="261" mass="29308">MNFRGIIFLLIIGSILISQIDAQRKKGSRKGKKDPCHLKEIDVCIGKVQALGKRKEPSALIASNEGLNTICKAIKEDLTKCVKNFIKKCGTPLHKEVSDLIVDQIDNSISRFCDPNNPQRQKFLKESPCIHKKVFNTQIYKQTCNNNFLATVDKIDAEEHLEADRTHTTICCGYNKWDECSKKLITKECGNDAVDVYGDFVGEAFGTLTKMICPAKFFASKKNNCKDVLPKDDVIAKGKLGDNALTKYVVSLFSFLFIFDE</sequence>
<reference evidence="2" key="1">
    <citation type="submission" date="2025-08" db="UniProtKB">
        <authorList>
            <consortium name="RefSeq"/>
        </authorList>
    </citation>
    <scope>IDENTIFICATION</scope>
    <source>
        <strain evidence="2">Airmid</strain>
    </source>
</reference>
<dbReference type="Proteomes" id="UP000515146">
    <property type="component" value="Unplaced"/>
</dbReference>
<dbReference type="KEGG" id="dpte:113795871"/>
<dbReference type="OrthoDB" id="6480930at2759"/>
<dbReference type="AlphaFoldDB" id="A0A6P6Y965"/>
<name>A0A6P6Y965_DERPT</name>
<dbReference type="InParanoid" id="A0A6P6Y965"/>
<dbReference type="OMA" id="SPCIHKK"/>
<organism evidence="1 2">
    <name type="scientific">Dermatophagoides pteronyssinus</name>
    <name type="common">European house dust mite</name>
    <dbReference type="NCBI Taxonomy" id="6956"/>
    <lineage>
        <taxon>Eukaryota</taxon>
        <taxon>Metazoa</taxon>
        <taxon>Ecdysozoa</taxon>
        <taxon>Arthropoda</taxon>
        <taxon>Chelicerata</taxon>
        <taxon>Arachnida</taxon>
        <taxon>Acari</taxon>
        <taxon>Acariformes</taxon>
        <taxon>Sarcoptiformes</taxon>
        <taxon>Astigmata</taxon>
        <taxon>Psoroptidia</taxon>
        <taxon>Analgoidea</taxon>
        <taxon>Pyroglyphidae</taxon>
        <taxon>Dermatophagoidinae</taxon>
        <taxon>Dermatophagoides</taxon>
    </lineage>
</organism>
<proteinExistence type="predicted"/>
<protein>
    <submittedName>
        <fullName evidence="2">Uncharacterized protein LOC113795871</fullName>
    </submittedName>
</protein>
<evidence type="ECO:0000313" key="2">
    <source>
        <dbReference type="RefSeq" id="XP_027201902.1"/>
    </source>
</evidence>
<dbReference type="PANTHER" id="PTHR33964">
    <property type="entry name" value="RE45066P-RELATED"/>
    <property type="match status" value="1"/>
</dbReference>
<dbReference type="RefSeq" id="XP_027201902.1">
    <property type="nucleotide sequence ID" value="XM_027346101.1"/>
</dbReference>
<gene>
    <name evidence="2" type="primary">LOC113795871</name>
</gene>
<evidence type="ECO:0000313" key="1">
    <source>
        <dbReference type="Proteomes" id="UP000515146"/>
    </source>
</evidence>
<accession>A0A6P6Y965</accession>